<dbReference type="EMBL" id="JABFUD020000002">
    <property type="protein sequence ID" value="KAI5083296.1"/>
    <property type="molecule type" value="Genomic_DNA"/>
</dbReference>
<dbReference type="InterPro" id="IPR004170">
    <property type="entry name" value="WWE_dom"/>
</dbReference>
<feature type="domain" description="WWE" evidence="6">
    <location>
        <begin position="40"/>
        <end position="115"/>
    </location>
</feature>
<dbReference type="InterPro" id="IPR037197">
    <property type="entry name" value="WWE_dom_sf"/>
</dbReference>
<evidence type="ECO:0000256" key="1">
    <source>
        <dbReference type="ARBA" id="ARBA00004123"/>
    </source>
</evidence>
<dbReference type="InterPro" id="IPR022003">
    <property type="entry name" value="RST"/>
</dbReference>
<dbReference type="PROSITE" id="PS50918">
    <property type="entry name" value="WWE"/>
    <property type="match status" value="1"/>
</dbReference>
<dbReference type="Gene3D" id="3.30.720.50">
    <property type="match status" value="1"/>
</dbReference>
<dbReference type="PROSITE" id="PS51059">
    <property type="entry name" value="PARP_CATALYTIC"/>
    <property type="match status" value="1"/>
</dbReference>
<dbReference type="PANTHER" id="PTHR32263:SF12">
    <property type="entry name" value="INACTIVE POLY [ADP-RIBOSE] POLYMERASE SRO4-RELATED"/>
    <property type="match status" value="1"/>
</dbReference>
<dbReference type="GO" id="GO:0005634">
    <property type="term" value="C:nucleus"/>
    <property type="evidence" value="ECO:0007669"/>
    <property type="project" value="UniProtKB-SubCell"/>
</dbReference>
<dbReference type="Gene3D" id="3.90.228.10">
    <property type="match status" value="1"/>
</dbReference>
<keyword evidence="3" id="KW-0346">Stress response</keyword>
<sequence>MEGSMCKRKPAVVPLHLPSPKKCKCEEECISTCSKTAIAADPSIFDRSELPTCFMFYERGEWKDFLQKTSSALATAFQARHSSVKFTNLGNRYLLSFIRMLQLNLDTGFCRSIAWVDATGKRFTPQRCIEGYGVRQPDGNAGPYSRGPCMPERDVVVNSCRHEPSSNSRGTASRATTHPLGSLDIDMSEHSTTNTITQRSSLPNAEDIPNDDASSDSSSASSTIFSSDTTPDVTSSLQNSAVCDGAQRLQDFPLLHDKLIDLKPADLEFEEVKRRFLSGLSVLANHTTVTGISKNCHRTTSGHARYQAFKQQEALTKRLRGDANVRYAWYGTSKHGVSSIVLHGFGQPKTLRDGAMYGVGIYLAPEKHSNLSAVYSDVDNDGEHHVVLCRVIMGNMEQVARGSTQFHPGSEDHDGGIDNLSNPRQYVVWSTHMNTHILPEFIVSFKLAAPWKGVIAALRGRRKVGQSLHETSQHNRENDKVKDDKMISRVCNSPARSPWMSIDMLFLLLKSSLSAESMNTLQQHHLNLKEGRLSSSEFISCVRLIAGDNLVSNALKSMQTHVFGAVVLQNLLTSRRCQMADNRRIA</sequence>
<protein>
    <recommendedName>
        <fullName evidence="11">Poly [ADP-ribose] polymerase</fullName>
    </recommendedName>
</protein>
<dbReference type="GO" id="GO:0003950">
    <property type="term" value="F:NAD+ poly-ADP-ribosyltransferase activity"/>
    <property type="evidence" value="ECO:0007669"/>
    <property type="project" value="InterPro"/>
</dbReference>
<evidence type="ECO:0000313" key="9">
    <source>
        <dbReference type="EMBL" id="KAI5083296.1"/>
    </source>
</evidence>
<dbReference type="Proteomes" id="UP000886520">
    <property type="component" value="Chromosome 3"/>
</dbReference>
<evidence type="ECO:0000259" key="7">
    <source>
        <dbReference type="PROSITE" id="PS51059"/>
    </source>
</evidence>
<feature type="compositionally biased region" description="Polar residues" evidence="5">
    <location>
        <begin position="165"/>
        <end position="176"/>
    </location>
</feature>
<organism evidence="9 10">
    <name type="scientific">Adiantum capillus-veneris</name>
    <name type="common">Maidenhair fern</name>
    <dbReference type="NCBI Taxonomy" id="13818"/>
    <lineage>
        <taxon>Eukaryota</taxon>
        <taxon>Viridiplantae</taxon>
        <taxon>Streptophyta</taxon>
        <taxon>Embryophyta</taxon>
        <taxon>Tracheophyta</taxon>
        <taxon>Polypodiopsida</taxon>
        <taxon>Polypodiidae</taxon>
        <taxon>Polypodiales</taxon>
        <taxon>Pteridineae</taxon>
        <taxon>Pteridaceae</taxon>
        <taxon>Vittarioideae</taxon>
        <taxon>Adiantum</taxon>
    </lineage>
</organism>
<dbReference type="AlphaFoldDB" id="A0A9D4VB82"/>
<dbReference type="SUPFAM" id="SSF117839">
    <property type="entry name" value="WWE domain"/>
    <property type="match status" value="1"/>
</dbReference>
<gene>
    <name evidence="9" type="ORF">GOP47_0003039</name>
</gene>
<feature type="domain" description="PARP catalytic" evidence="7">
    <location>
        <begin position="246"/>
        <end position="466"/>
    </location>
</feature>
<accession>A0A9D4VB82</accession>
<comment type="caution">
    <text evidence="9">The sequence shown here is derived from an EMBL/GenBank/DDBJ whole genome shotgun (WGS) entry which is preliminary data.</text>
</comment>
<evidence type="ECO:0000259" key="8">
    <source>
        <dbReference type="PROSITE" id="PS51879"/>
    </source>
</evidence>
<keyword evidence="10" id="KW-1185">Reference proteome</keyword>
<evidence type="ECO:0000256" key="3">
    <source>
        <dbReference type="ARBA" id="ARBA00023016"/>
    </source>
</evidence>
<evidence type="ECO:0000256" key="2">
    <source>
        <dbReference type="ARBA" id="ARBA00022473"/>
    </source>
</evidence>
<feature type="region of interest" description="Disordered" evidence="5">
    <location>
        <begin position="160"/>
        <end position="237"/>
    </location>
</feature>
<dbReference type="Pfam" id="PF00644">
    <property type="entry name" value="PARP"/>
    <property type="match status" value="1"/>
</dbReference>
<feature type="compositionally biased region" description="Low complexity" evidence="5">
    <location>
        <begin position="215"/>
        <end position="230"/>
    </location>
</feature>
<evidence type="ECO:0000256" key="4">
    <source>
        <dbReference type="ARBA" id="ARBA00023242"/>
    </source>
</evidence>
<dbReference type="Pfam" id="PF23467">
    <property type="entry name" value="WWE_5"/>
    <property type="match status" value="1"/>
</dbReference>
<name>A0A9D4VB82_ADICA</name>
<evidence type="ECO:0000259" key="6">
    <source>
        <dbReference type="PROSITE" id="PS50918"/>
    </source>
</evidence>
<reference evidence="9" key="1">
    <citation type="submission" date="2021-01" db="EMBL/GenBank/DDBJ databases">
        <title>Adiantum capillus-veneris genome.</title>
        <authorList>
            <person name="Fang Y."/>
            <person name="Liao Q."/>
        </authorList>
    </citation>
    <scope>NUCLEOTIDE SEQUENCE</scope>
    <source>
        <strain evidence="9">H3</strain>
        <tissue evidence="9">Leaf</tissue>
    </source>
</reference>
<evidence type="ECO:0000256" key="5">
    <source>
        <dbReference type="SAM" id="MobiDB-lite"/>
    </source>
</evidence>
<keyword evidence="4" id="KW-0539">Nucleus</keyword>
<comment type="subcellular location">
    <subcellularLocation>
        <location evidence="1">Nucleus</location>
    </subcellularLocation>
</comment>
<dbReference type="Pfam" id="PF12174">
    <property type="entry name" value="RST"/>
    <property type="match status" value="1"/>
</dbReference>
<feature type="domain" description="RST" evidence="8">
    <location>
        <begin position="493"/>
        <end position="564"/>
    </location>
</feature>
<dbReference type="OrthoDB" id="6133115at2759"/>
<dbReference type="PROSITE" id="PS51879">
    <property type="entry name" value="RST"/>
    <property type="match status" value="1"/>
</dbReference>
<keyword evidence="2" id="KW-0217">Developmental protein</keyword>
<dbReference type="PANTHER" id="PTHR32263">
    <property type="entry name" value="INACTIVE POLY [ADP-RIBOSE] POLYMERASE SRO4-RELATED"/>
    <property type="match status" value="1"/>
</dbReference>
<dbReference type="SUPFAM" id="SSF56399">
    <property type="entry name" value="ADP-ribosylation"/>
    <property type="match status" value="1"/>
</dbReference>
<feature type="compositionally biased region" description="Polar residues" evidence="5">
    <location>
        <begin position="190"/>
        <end position="203"/>
    </location>
</feature>
<dbReference type="InterPro" id="IPR057823">
    <property type="entry name" value="WWE_RCD1"/>
</dbReference>
<proteinExistence type="predicted"/>
<dbReference type="InterPro" id="IPR044964">
    <property type="entry name" value="RCD1/SRO1-5"/>
</dbReference>
<evidence type="ECO:0008006" key="11">
    <source>
        <dbReference type="Google" id="ProtNLM"/>
    </source>
</evidence>
<dbReference type="InterPro" id="IPR012317">
    <property type="entry name" value="Poly(ADP-ribose)pol_cat_dom"/>
</dbReference>
<evidence type="ECO:0000313" key="10">
    <source>
        <dbReference type="Proteomes" id="UP000886520"/>
    </source>
</evidence>